<dbReference type="AlphaFoldDB" id="A0A9Q0EM35"/>
<dbReference type="EMBL" id="JANIIK010000039">
    <property type="protein sequence ID" value="KAJ3609584.1"/>
    <property type="molecule type" value="Genomic_DNA"/>
</dbReference>
<dbReference type="Proteomes" id="UP001148018">
    <property type="component" value="Unassembled WGS sequence"/>
</dbReference>
<reference evidence="1" key="1">
    <citation type="submission" date="2022-07" db="EMBL/GenBank/DDBJ databases">
        <title>Chromosome-level genome of Muraenolepis orangiensis.</title>
        <authorList>
            <person name="Kim J."/>
        </authorList>
    </citation>
    <scope>NUCLEOTIDE SEQUENCE</scope>
    <source>
        <strain evidence="1">KU_S4_2022</strain>
        <tissue evidence="1">Muscle</tissue>
    </source>
</reference>
<organism evidence="1 2">
    <name type="scientific">Muraenolepis orangiensis</name>
    <name type="common">Patagonian moray cod</name>
    <dbReference type="NCBI Taxonomy" id="630683"/>
    <lineage>
        <taxon>Eukaryota</taxon>
        <taxon>Metazoa</taxon>
        <taxon>Chordata</taxon>
        <taxon>Craniata</taxon>
        <taxon>Vertebrata</taxon>
        <taxon>Euteleostomi</taxon>
        <taxon>Actinopterygii</taxon>
        <taxon>Neopterygii</taxon>
        <taxon>Teleostei</taxon>
        <taxon>Neoteleostei</taxon>
        <taxon>Acanthomorphata</taxon>
        <taxon>Zeiogadaria</taxon>
        <taxon>Gadariae</taxon>
        <taxon>Gadiformes</taxon>
        <taxon>Muraenolepidoidei</taxon>
        <taxon>Muraenolepididae</taxon>
        <taxon>Muraenolepis</taxon>
    </lineage>
</organism>
<gene>
    <name evidence="1" type="ORF">NHX12_024104</name>
</gene>
<protein>
    <submittedName>
        <fullName evidence="1">Uncharacterized protein</fullName>
    </submittedName>
</protein>
<comment type="caution">
    <text evidence="1">The sequence shown here is derived from an EMBL/GenBank/DDBJ whole genome shotgun (WGS) entry which is preliminary data.</text>
</comment>
<evidence type="ECO:0000313" key="2">
    <source>
        <dbReference type="Proteomes" id="UP001148018"/>
    </source>
</evidence>
<evidence type="ECO:0000313" key="1">
    <source>
        <dbReference type="EMBL" id="KAJ3609584.1"/>
    </source>
</evidence>
<keyword evidence="2" id="KW-1185">Reference proteome</keyword>
<proteinExistence type="predicted"/>
<sequence>MFRGLEGFAVVTIPSVSETYSLLVKYIYAVHHPSRCYVRSVASSNPARVCATAALSAETMERLGTGILYRERTSRVPGDQPTSSLDMSLKLRARASTSLSAGAHMALQQHGLIMR</sequence>
<name>A0A9Q0EM35_9TELE</name>
<accession>A0A9Q0EM35</accession>